<evidence type="ECO:0000256" key="2">
    <source>
        <dbReference type="ARBA" id="ARBA00022630"/>
    </source>
</evidence>
<comment type="caution">
    <text evidence="7">The sequence shown here is derived from an EMBL/GenBank/DDBJ whole genome shotgun (WGS) entry which is preliminary data.</text>
</comment>
<dbReference type="GO" id="GO:0071949">
    <property type="term" value="F:FAD binding"/>
    <property type="evidence" value="ECO:0007669"/>
    <property type="project" value="InterPro"/>
</dbReference>
<feature type="domain" description="FAD-binding" evidence="6">
    <location>
        <begin position="294"/>
        <end position="367"/>
    </location>
</feature>
<dbReference type="EMBL" id="JAULSW010000004">
    <property type="protein sequence ID" value="KAK3385259.1"/>
    <property type="molecule type" value="Genomic_DNA"/>
</dbReference>
<dbReference type="Proteomes" id="UP001285441">
    <property type="component" value="Unassembled WGS sequence"/>
</dbReference>
<dbReference type="GO" id="GO:0016491">
    <property type="term" value="F:oxidoreductase activity"/>
    <property type="evidence" value="ECO:0007669"/>
    <property type="project" value="UniProtKB-KW"/>
</dbReference>
<evidence type="ECO:0000313" key="8">
    <source>
        <dbReference type="Proteomes" id="UP001285441"/>
    </source>
</evidence>
<organism evidence="7 8">
    <name type="scientific">Podospora didyma</name>
    <dbReference type="NCBI Taxonomy" id="330526"/>
    <lineage>
        <taxon>Eukaryota</taxon>
        <taxon>Fungi</taxon>
        <taxon>Dikarya</taxon>
        <taxon>Ascomycota</taxon>
        <taxon>Pezizomycotina</taxon>
        <taxon>Sordariomycetes</taxon>
        <taxon>Sordariomycetidae</taxon>
        <taxon>Sordariales</taxon>
        <taxon>Podosporaceae</taxon>
        <taxon>Podospora</taxon>
    </lineage>
</organism>
<reference evidence="7" key="1">
    <citation type="journal article" date="2023" name="Mol. Phylogenet. Evol.">
        <title>Genome-scale phylogeny and comparative genomics of the fungal order Sordariales.</title>
        <authorList>
            <person name="Hensen N."/>
            <person name="Bonometti L."/>
            <person name="Westerberg I."/>
            <person name="Brannstrom I.O."/>
            <person name="Guillou S."/>
            <person name="Cros-Aarteil S."/>
            <person name="Calhoun S."/>
            <person name="Haridas S."/>
            <person name="Kuo A."/>
            <person name="Mondo S."/>
            <person name="Pangilinan J."/>
            <person name="Riley R."/>
            <person name="LaButti K."/>
            <person name="Andreopoulos B."/>
            <person name="Lipzen A."/>
            <person name="Chen C."/>
            <person name="Yan M."/>
            <person name="Daum C."/>
            <person name="Ng V."/>
            <person name="Clum A."/>
            <person name="Steindorff A."/>
            <person name="Ohm R.A."/>
            <person name="Martin F."/>
            <person name="Silar P."/>
            <person name="Natvig D.O."/>
            <person name="Lalanne C."/>
            <person name="Gautier V."/>
            <person name="Ament-Velasquez S.L."/>
            <person name="Kruys A."/>
            <person name="Hutchinson M.I."/>
            <person name="Powell A.J."/>
            <person name="Barry K."/>
            <person name="Miller A.N."/>
            <person name="Grigoriev I.V."/>
            <person name="Debuchy R."/>
            <person name="Gladieux P."/>
            <person name="Hiltunen Thoren M."/>
            <person name="Johannesson H."/>
        </authorList>
    </citation>
    <scope>NUCLEOTIDE SEQUENCE</scope>
    <source>
        <strain evidence="7">CBS 232.78</strain>
    </source>
</reference>
<keyword evidence="3" id="KW-0274">FAD</keyword>
<dbReference type="Pfam" id="PF01494">
    <property type="entry name" value="FAD_binding_3"/>
    <property type="match status" value="2"/>
</dbReference>
<dbReference type="InterPro" id="IPR002938">
    <property type="entry name" value="FAD-bd"/>
</dbReference>
<keyword evidence="5" id="KW-0812">Transmembrane</keyword>
<dbReference type="GO" id="GO:0044550">
    <property type="term" value="P:secondary metabolite biosynthetic process"/>
    <property type="evidence" value="ECO:0007669"/>
    <property type="project" value="TreeGrafter"/>
</dbReference>
<dbReference type="PRINTS" id="PR00420">
    <property type="entry name" value="RNGMNOXGNASE"/>
</dbReference>
<evidence type="ECO:0000256" key="1">
    <source>
        <dbReference type="ARBA" id="ARBA00007992"/>
    </source>
</evidence>
<evidence type="ECO:0000259" key="6">
    <source>
        <dbReference type="Pfam" id="PF01494"/>
    </source>
</evidence>
<feature type="transmembrane region" description="Helical" evidence="5">
    <location>
        <begin position="12"/>
        <end position="29"/>
    </location>
</feature>
<dbReference type="InterPro" id="IPR051104">
    <property type="entry name" value="FAD_monoxygenase"/>
</dbReference>
<dbReference type="Gene3D" id="3.50.50.60">
    <property type="entry name" value="FAD/NAD(P)-binding domain"/>
    <property type="match status" value="1"/>
</dbReference>
<dbReference type="AlphaFoldDB" id="A0AAE0NPP2"/>
<keyword evidence="2" id="KW-0285">Flavoprotein</keyword>
<keyword evidence="4" id="KW-0560">Oxidoreductase</keyword>
<keyword evidence="5" id="KW-1133">Transmembrane helix</keyword>
<dbReference type="SUPFAM" id="SSF51905">
    <property type="entry name" value="FAD/NAD(P)-binding domain"/>
    <property type="match status" value="1"/>
</dbReference>
<proteinExistence type="inferred from homology"/>
<dbReference type="PANTHER" id="PTHR46720">
    <property type="entry name" value="HYDROXYLASE, PUTATIVE (AFU_ORTHOLOGUE AFUA_3G01460)-RELATED"/>
    <property type="match status" value="1"/>
</dbReference>
<feature type="domain" description="FAD-binding" evidence="6">
    <location>
        <begin position="10"/>
        <end position="197"/>
    </location>
</feature>
<name>A0AAE0NPP2_9PEZI</name>
<evidence type="ECO:0000313" key="7">
    <source>
        <dbReference type="EMBL" id="KAK3385259.1"/>
    </source>
</evidence>
<comment type="similarity">
    <text evidence="1">Belongs to the paxM FAD-dependent monooxygenase family.</text>
</comment>
<protein>
    <recommendedName>
        <fullName evidence="6">FAD-binding domain-containing protein</fullName>
    </recommendedName>
</protein>
<reference evidence="7" key="2">
    <citation type="submission" date="2023-06" db="EMBL/GenBank/DDBJ databases">
        <authorList>
            <consortium name="Lawrence Berkeley National Laboratory"/>
            <person name="Haridas S."/>
            <person name="Hensen N."/>
            <person name="Bonometti L."/>
            <person name="Westerberg I."/>
            <person name="Brannstrom I.O."/>
            <person name="Guillou S."/>
            <person name="Cros-Aarteil S."/>
            <person name="Calhoun S."/>
            <person name="Kuo A."/>
            <person name="Mondo S."/>
            <person name="Pangilinan J."/>
            <person name="Riley R."/>
            <person name="LaButti K."/>
            <person name="Andreopoulos B."/>
            <person name="Lipzen A."/>
            <person name="Chen C."/>
            <person name="Yanf M."/>
            <person name="Daum C."/>
            <person name="Ng V."/>
            <person name="Clum A."/>
            <person name="Steindorff A."/>
            <person name="Ohm R."/>
            <person name="Martin F."/>
            <person name="Silar P."/>
            <person name="Natvig D."/>
            <person name="Lalanne C."/>
            <person name="Gautier V."/>
            <person name="Ament-velasquez S.L."/>
            <person name="Kruys A."/>
            <person name="Hutchinson M.I."/>
            <person name="Powell A.J."/>
            <person name="Barry K."/>
            <person name="Miller A.N."/>
            <person name="Grigoriev I.V."/>
            <person name="Debuchy R."/>
            <person name="Gladieux P."/>
            <person name="Thoren M.H."/>
            <person name="Johannesson H."/>
        </authorList>
    </citation>
    <scope>NUCLEOTIDE SEQUENCE</scope>
    <source>
        <strain evidence="7">CBS 232.78</strain>
    </source>
</reference>
<gene>
    <name evidence="7" type="ORF">B0H63DRAFT_449328</name>
</gene>
<dbReference type="PANTHER" id="PTHR46720:SF3">
    <property type="entry name" value="FAD-BINDING DOMAIN-CONTAINING PROTEIN-RELATED"/>
    <property type="match status" value="1"/>
</dbReference>
<evidence type="ECO:0000256" key="3">
    <source>
        <dbReference type="ARBA" id="ARBA00022827"/>
    </source>
</evidence>
<dbReference type="SUPFAM" id="SSF54373">
    <property type="entry name" value="FAD-linked reductases, C-terminal domain"/>
    <property type="match status" value="1"/>
</dbReference>
<keyword evidence="8" id="KW-1185">Reference proteome</keyword>
<sequence>MYYLPDSPFEIAIIGGGITGVTLAISLLARNIRCTIYEQAPQFREIGAGLGFGPNAQWAMRVCDERILDAVDRVGNTLGRDSNNGKGKDKEKATDDPIYFEFMDGMSPVSARELEPAFTVYAPLEGHRAVHRARFHDELVKMLPDGVVKFGKRLEEITILEDDDDEGVVMQFADGTTAKADAVVGCDGIKSRVREIVATLNDEGDVTCGYSGKFAYRCLIPMEQAVEELGEERCKVPSLWMGRDRHVLTYQVNEMLNLVAFVTDSDDTWPGGVANMKIPTTREDVLHDFEGFGQTVQRLIGITEANSKLERWGIFDHLAHPLRQFNHSLLLVIGDAAHASSPHHGSGAGFCMEDVAVLSSLLSDLISDRDLPYGGDDLVKAFACFDASQNMRDLWLVESSRRAADVYQWREEEFTRGPEDFDEIKRDVEECHAICWEVDVDQIVKGARESLKWHRESSRKREMLMAGLKMGNLKGECTCGHGHGGTEST</sequence>
<dbReference type="InterPro" id="IPR036188">
    <property type="entry name" value="FAD/NAD-bd_sf"/>
</dbReference>
<keyword evidence="5" id="KW-0472">Membrane</keyword>
<evidence type="ECO:0000256" key="5">
    <source>
        <dbReference type="SAM" id="Phobius"/>
    </source>
</evidence>
<accession>A0AAE0NPP2</accession>
<evidence type="ECO:0000256" key="4">
    <source>
        <dbReference type="ARBA" id="ARBA00023002"/>
    </source>
</evidence>